<sequence>MASLSPPPAARGTLCAVCAFSEDDVVGDERAGFVVVYLDHASAGDGELADVIVLSPQPDEALVDHAARETLSNYPGCLVVATSCGGARVITHSRDGQRAVLRGGPGRRLDAAAVGAVAYAWLLAGHHLAALRPSDVVQAPLAWGDVEGAGCQLGSWRTSSVSHPIRCRRRSASGLPQRR</sequence>
<name>A0A1M4YD41_STRHI</name>
<accession>A0A1M4YD41</accession>
<evidence type="ECO:0000313" key="1">
    <source>
        <dbReference type="EMBL" id="SHF03657.1"/>
    </source>
</evidence>
<protein>
    <submittedName>
        <fullName evidence="1">Uncharacterized protein</fullName>
    </submittedName>
</protein>
<reference evidence="1 2" key="1">
    <citation type="submission" date="2016-11" db="EMBL/GenBank/DDBJ databases">
        <authorList>
            <person name="Jaros S."/>
            <person name="Januszkiewicz K."/>
            <person name="Wedrychowicz H."/>
        </authorList>
    </citation>
    <scope>NUCLEOTIDE SEQUENCE [LARGE SCALE GENOMIC DNA]</scope>
    <source>
        <strain evidence="1 2">DSM 44523</strain>
    </source>
</reference>
<gene>
    <name evidence="1" type="ORF">SAMN05444320_102318</name>
</gene>
<dbReference type="AlphaFoldDB" id="A0A1M4YD41"/>
<evidence type="ECO:0000313" key="2">
    <source>
        <dbReference type="Proteomes" id="UP000184501"/>
    </source>
</evidence>
<organism evidence="1 2">
    <name type="scientific">Streptoalloteichus hindustanus</name>
    <dbReference type="NCBI Taxonomy" id="2017"/>
    <lineage>
        <taxon>Bacteria</taxon>
        <taxon>Bacillati</taxon>
        <taxon>Actinomycetota</taxon>
        <taxon>Actinomycetes</taxon>
        <taxon>Pseudonocardiales</taxon>
        <taxon>Pseudonocardiaceae</taxon>
        <taxon>Streptoalloteichus</taxon>
    </lineage>
</organism>
<dbReference type="EMBL" id="FQVN01000002">
    <property type="protein sequence ID" value="SHF03657.1"/>
    <property type="molecule type" value="Genomic_DNA"/>
</dbReference>
<proteinExistence type="predicted"/>
<dbReference type="Proteomes" id="UP000184501">
    <property type="component" value="Unassembled WGS sequence"/>
</dbReference>
<keyword evidence="2" id="KW-1185">Reference proteome</keyword>